<evidence type="ECO:0000313" key="1">
    <source>
        <dbReference type="EMBL" id="CAG8678994.1"/>
    </source>
</evidence>
<dbReference type="Proteomes" id="UP000789860">
    <property type="component" value="Unassembled WGS sequence"/>
</dbReference>
<name>A0ACA9NV47_9GLOM</name>
<feature type="non-terminal residue" evidence="1">
    <location>
        <position position="1"/>
    </location>
</feature>
<evidence type="ECO:0000313" key="2">
    <source>
        <dbReference type="Proteomes" id="UP000789860"/>
    </source>
</evidence>
<reference evidence="1" key="1">
    <citation type="submission" date="2021-06" db="EMBL/GenBank/DDBJ databases">
        <authorList>
            <person name="Kallberg Y."/>
            <person name="Tangrot J."/>
            <person name="Rosling A."/>
        </authorList>
    </citation>
    <scope>NUCLEOTIDE SEQUENCE</scope>
    <source>
        <strain evidence="1">AU212A</strain>
    </source>
</reference>
<accession>A0ACA9NV47</accession>
<dbReference type="EMBL" id="CAJVPM010031133">
    <property type="protein sequence ID" value="CAG8678994.1"/>
    <property type="molecule type" value="Genomic_DNA"/>
</dbReference>
<organism evidence="1 2">
    <name type="scientific">Scutellospora calospora</name>
    <dbReference type="NCBI Taxonomy" id="85575"/>
    <lineage>
        <taxon>Eukaryota</taxon>
        <taxon>Fungi</taxon>
        <taxon>Fungi incertae sedis</taxon>
        <taxon>Mucoromycota</taxon>
        <taxon>Glomeromycotina</taxon>
        <taxon>Glomeromycetes</taxon>
        <taxon>Diversisporales</taxon>
        <taxon>Gigasporaceae</taxon>
        <taxon>Scutellospora</taxon>
    </lineage>
</organism>
<keyword evidence="2" id="KW-1185">Reference proteome</keyword>
<proteinExistence type="predicted"/>
<sequence length="113" mass="12469">SENLYNNDIQISSELAETSSTKIAETSSQNISSSNEDNSTKISIEATTETKTKEANESHLTKMVENSDSEKDNNMEEVTFNIVISKKHKKKNSPKTHSSSSERPEKGSTQSLS</sequence>
<comment type="caution">
    <text evidence="1">The sequence shown here is derived from an EMBL/GenBank/DDBJ whole genome shotgun (WGS) entry which is preliminary data.</text>
</comment>
<gene>
    <name evidence="1" type="ORF">SCALOS_LOCUS9661</name>
</gene>
<protein>
    <submittedName>
        <fullName evidence="1">11183_t:CDS:1</fullName>
    </submittedName>
</protein>